<keyword evidence="2" id="KW-0732">Signal</keyword>
<proteinExistence type="predicted"/>
<feature type="signal peptide" evidence="2">
    <location>
        <begin position="1"/>
        <end position="27"/>
    </location>
</feature>
<feature type="region of interest" description="Disordered" evidence="1">
    <location>
        <begin position="1698"/>
        <end position="1732"/>
    </location>
</feature>
<gene>
    <name evidence="3" type="ORF">COV05_04680</name>
</gene>
<evidence type="ECO:0000256" key="1">
    <source>
        <dbReference type="SAM" id="MobiDB-lite"/>
    </source>
</evidence>
<evidence type="ECO:0000313" key="4">
    <source>
        <dbReference type="Proteomes" id="UP000231436"/>
    </source>
</evidence>
<accession>A0A2M8LG40</accession>
<reference evidence="4" key="1">
    <citation type="submission" date="2017-09" db="EMBL/GenBank/DDBJ databases">
        <title>Depth-based differentiation of microbial function through sediment-hosted aquifers and enrichment of novel symbionts in the deep terrestrial subsurface.</title>
        <authorList>
            <person name="Probst A.J."/>
            <person name="Ladd B."/>
            <person name="Jarett J.K."/>
            <person name="Geller-Mcgrath D.E."/>
            <person name="Sieber C.M.K."/>
            <person name="Emerson J.B."/>
            <person name="Anantharaman K."/>
            <person name="Thomas B.C."/>
            <person name="Malmstrom R."/>
            <person name="Stieglmeier M."/>
            <person name="Klingl A."/>
            <person name="Woyke T."/>
            <person name="Ryan C.M."/>
            <person name="Banfield J.F."/>
        </authorList>
    </citation>
    <scope>NUCLEOTIDE SEQUENCE [LARGE SCALE GENOMIC DNA]</scope>
</reference>
<feature type="chain" id="PRO_5014967562" evidence="2">
    <location>
        <begin position="28"/>
        <end position="1732"/>
    </location>
</feature>
<evidence type="ECO:0000313" key="3">
    <source>
        <dbReference type="EMBL" id="PJE76420.1"/>
    </source>
</evidence>
<comment type="caution">
    <text evidence="3">The sequence shown here is derived from an EMBL/GenBank/DDBJ whole genome shotgun (WGS) entry which is preliminary data.</text>
</comment>
<sequence length="1732" mass="177388">MVRTWRKKLGIVLMLAMTLSGMTAVQASPTAPTNIVTYQGRVLNTNGVPVSDSSLNMKFALYTAVSGGTCLWSNDSADCHTNTPASIVARSVSLSTGLFTENIGDTSASYAAIADTVFGDNAGVYLEVTIAGETLSPRRRLTASPYALNAQRLDGIDSTGFLSATGDTATGDYDVSGAELVGASPLVFEGGTNDGVTSTFAFTDPTVNRTITFQNASGTVAYSADITSAAHWETGTNGTLEDDFATIIGIDAAFTYGSGGVGDLRVADELEVLGDGFIDNDLIVGASTSSTETLAHTSFALGGDDLFVAGTLGVEGALYTDTGFIAGTDTTFGSGLITTTGTTDLLLTIAGGDLTFAQATVIGDGGYVLSIDSSDWDISTTGDLTGIGSITMDGDISVGGNNIDSLGAPLVLNATTADEVRIGTGTPTVSVGAGDLFVTDALEVDGAFDLAGVATVGGLDLNGTALTLDADADTSVIASTDDQIDWTLGGVAQTLIMRDPLPADDASSTINPILEINYTTPIDTTGTNIHAGILVDLDIGNASGGTNRISGLNFESMVGDADVEELHAIRIEALTGSASTNETAISIADGWDAGIYMEGATPNFWIGNGSQLAFQDAGGNDILILQDVSNSANHSISIDSNTAFMFDSNLDTDVDITTLTNQRLFIQPAGTGDVRFGIDADSVVEFVASSAPTADMVAITNTGVPTTTTGVNALSIVHSAGNVSTSAVAITPGFAGGATDLLWYNGLLIETFSPTNGAGTDTITGINVDTVTDPGATIRSHGIRIGSGWDNQLFFDSATASMTIPDAGSLSFKDIAGNSLMTLKDSGTTGTLSIQNITSGDNLILDIRGGYSSSIGTAGQNVEITSGTNNAGGSGGAGGLLLMKGGNAVGDGTVARNGGDVGIEGGDSSIGIGNGGKVKISGGDSTAGLHGDLEFVSGGNPTAMGVNGGDVGISAKDDLLFVADDDVSMSVTSASAVVNLFDDAVVKSIDIGGVTADGNDTIKIATNGSTADNIAIGNLTGGTVFSLGGGSNWGVTTAGTATFTYASSGQYALCHATNGAGTEAITDCASGPTADYAEIYPVAQGIDYGDVVVLGTREVVTTEGDTITELVKSTQTYQSPVVGIVSNNYGDFTSAGYNINDADNPMPVALVGRVPVKVTAEGGSISVGDYLATSSTAGHAMKATKVGRVIGMALENWDGVSATVMVQVNNSWSMGEVLGTDGTSTLVTDNVIVSSVGTATASEATFDSYGLALRGSAWNGSEAEAVEMMLQNVVDSDDAYRLSVRNTNEAEVAYITNEGTMKIAGDMIIGGRLYPSDRGTAQSEKYIYYDGSAGAGGDFMRTNAKGWSTGSYDFAEMFPSNQRLTAGDIVVFAGVGETVVRASGSEDEQLAGIVSTRPGFLAGENVSGAYPIALAGRVPTKVSLENGAIAVGDPLTTSSSSGVAMKAIEAGQVVGYALESYSGSDTDNLILAYVNVGYWSGNAEEIIPIVKNTASQTSGVTNFSALNMSGNIYLATNQILSIGRLEGVSSVWSIESDGTIKTEALLKTVIDSYQNTKVETVAMTSPEVMITLTGTATLVNGSAEVRFEDVAPDYNDVISAEAPIRVIVTANGPVSLYVSEKDQNHFVVKRFAGSADVEFDWMVSAYRRGYEPDEETSEIEEALLEEQVIVEEPPIVIDESVEETVSSDETIIEELEPVVTEEPASPVSPDEILIDPTTEGDVGATAEEPPTS</sequence>
<evidence type="ECO:0000256" key="2">
    <source>
        <dbReference type="SAM" id="SignalP"/>
    </source>
</evidence>
<organism evidence="3 4">
    <name type="scientific">Candidatus Uhrbacteria bacterium CG10_big_fil_rev_8_21_14_0_10_48_16</name>
    <dbReference type="NCBI Taxonomy" id="1975038"/>
    <lineage>
        <taxon>Bacteria</taxon>
        <taxon>Candidatus Uhriibacteriota</taxon>
    </lineage>
</organism>
<protein>
    <submittedName>
        <fullName evidence="3">Uncharacterized protein</fullName>
    </submittedName>
</protein>
<dbReference type="Proteomes" id="UP000231436">
    <property type="component" value="Unassembled WGS sequence"/>
</dbReference>
<name>A0A2M8LG40_9BACT</name>
<dbReference type="EMBL" id="PFEU01000022">
    <property type="protein sequence ID" value="PJE76420.1"/>
    <property type="molecule type" value="Genomic_DNA"/>
</dbReference>